<gene>
    <name evidence="1" type="ORF">PYW08_006325</name>
</gene>
<evidence type="ECO:0000313" key="2">
    <source>
        <dbReference type="Proteomes" id="UP001231649"/>
    </source>
</evidence>
<organism evidence="1 2">
    <name type="scientific">Mythimna loreyi</name>
    <dbReference type="NCBI Taxonomy" id="667449"/>
    <lineage>
        <taxon>Eukaryota</taxon>
        <taxon>Metazoa</taxon>
        <taxon>Ecdysozoa</taxon>
        <taxon>Arthropoda</taxon>
        <taxon>Hexapoda</taxon>
        <taxon>Insecta</taxon>
        <taxon>Pterygota</taxon>
        <taxon>Neoptera</taxon>
        <taxon>Endopterygota</taxon>
        <taxon>Lepidoptera</taxon>
        <taxon>Glossata</taxon>
        <taxon>Ditrysia</taxon>
        <taxon>Noctuoidea</taxon>
        <taxon>Noctuidae</taxon>
        <taxon>Noctuinae</taxon>
        <taxon>Hadenini</taxon>
        <taxon>Mythimna</taxon>
    </lineage>
</organism>
<sequence length="183" mass="20533">MAGLLVIVSALCVIDSVVNADFFQGIGVWETFAIKKCEEASHIFKFDLTLTKKVNDSHDLYKGHIVLDKDFTQDYGVRLEICKIEDGNCAMSQTIVDECLIDFFETYAKESVADCIKSIHNLDSPTIPIPKGEYDIEHYVYSHEPGVSIFGEYNIKAFILDGDKEVGCIESQMEFKNIDGVSK</sequence>
<evidence type="ECO:0000313" key="1">
    <source>
        <dbReference type="EMBL" id="KAJ8720860.1"/>
    </source>
</evidence>
<accession>A0ACC2QMU2</accession>
<dbReference type="Proteomes" id="UP001231649">
    <property type="component" value="Chromosome 19"/>
</dbReference>
<dbReference type="EMBL" id="CM056795">
    <property type="protein sequence ID" value="KAJ8720860.1"/>
    <property type="molecule type" value="Genomic_DNA"/>
</dbReference>
<name>A0ACC2QMU2_9NEOP</name>
<proteinExistence type="predicted"/>
<protein>
    <submittedName>
        <fullName evidence="1">Uncharacterized protein</fullName>
    </submittedName>
</protein>
<comment type="caution">
    <text evidence="1">The sequence shown here is derived from an EMBL/GenBank/DDBJ whole genome shotgun (WGS) entry which is preliminary data.</text>
</comment>
<keyword evidence="2" id="KW-1185">Reference proteome</keyword>
<reference evidence="1" key="1">
    <citation type="submission" date="2023-03" db="EMBL/GenBank/DDBJ databases">
        <title>Chromosome-level genomes of two armyworms, Mythimna separata and Mythimna loreyi, provide insights into the biosynthesis and reception of sex pheromones.</title>
        <authorList>
            <person name="Zhao H."/>
        </authorList>
    </citation>
    <scope>NUCLEOTIDE SEQUENCE</scope>
    <source>
        <strain evidence="1">BeijingLab</strain>
    </source>
</reference>